<dbReference type="RefSeq" id="WP_150222408.1">
    <property type="nucleotide sequence ID" value="NZ_CP042964.1"/>
</dbReference>
<name>A0A5B9RK66_9HYPH</name>
<accession>A0A5B9RK66</accession>
<dbReference type="KEGG" id="bky:D1093_09750"/>
<reference evidence="2 3" key="1">
    <citation type="journal article" date="2020" name="Int. J. Syst. Evol. Microbiol.">
        <title>Bartonella kosoyi sp. nov. and Bartonella krasnovii sp. nov., two novel species closely related to the zoonotic Bartonella elizabethae, isolated from black rats and wild desert rodent-fleas.</title>
        <authorList>
            <person name="Gutierrez R."/>
            <person name="Shalit T."/>
            <person name="Markus B."/>
            <person name="Yuan C."/>
            <person name="Nachum-Biala Y."/>
            <person name="Elad D."/>
            <person name="Harrus S."/>
        </authorList>
    </citation>
    <scope>NUCLEOTIDE SEQUENCE [LARGE SCALE GENOMIC DNA]</scope>
    <source>
        <strain evidence="2 3">Tel Aviv</strain>
        <plasmid evidence="2">pTLV-1</plasmid>
    </source>
</reference>
<dbReference type="Proteomes" id="UP000321940">
    <property type="component" value="Plasmid pTLV-1"/>
</dbReference>
<geneLocation type="plasmid" evidence="2 3">
    <name>pTLV-1</name>
</geneLocation>
<keyword evidence="2" id="KW-0614">Plasmid</keyword>
<proteinExistence type="predicted"/>
<evidence type="ECO:0000256" key="1">
    <source>
        <dbReference type="SAM" id="MobiDB-lite"/>
    </source>
</evidence>
<gene>
    <name evidence="2" type="ORF">D1093_09750</name>
</gene>
<organism evidence="2 3">
    <name type="scientific">Bartonella kosoyi</name>
    <dbReference type="NCBI Taxonomy" id="2133959"/>
    <lineage>
        <taxon>Bacteria</taxon>
        <taxon>Pseudomonadati</taxon>
        <taxon>Pseudomonadota</taxon>
        <taxon>Alphaproteobacteria</taxon>
        <taxon>Hyphomicrobiales</taxon>
        <taxon>Bartonellaceae</taxon>
        <taxon>Bartonella</taxon>
    </lineage>
</organism>
<dbReference type="EMBL" id="CP042964">
    <property type="protein sequence ID" value="QEG79293.1"/>
    <property type="molecule type" value="Genomic_DNA"/>
</dbReference>
<protein>
    <submittedName>
        <fullName evidence="2">Uncharacterized protein</fullName>
    </submittedName>
</protein>
<keyword evidence="3" id="KW-1185">Reference proteome</keyword>
<evidence type="ECO:0000313" key="2">
    <source>
        <dbReference type="EMBL" id="QEG79293.1"/>
    </source>
</evidence>
<evidence type="ECO:0000313" key="3">
    <source>
        <dbReference type="Proteomes" id="UP000321940"/>
    </source>
</evidence>
<sequence>MTKRAEIPLPNFENLQPFTKAQKVNEQELDKIGQKNGFTTRHSIEKTHTSGSGRRRRSLKTARLTLALEPTVKDKFWSLADDLNEDGGDFLNHLIENYINSNYTQNK</sequence>
<dbReference type="AlphaFoldDB" id="A0A5B9RK66"/>
<feature type="region of interest" description="Disordered" evidence="1">
    <location>
        <begin position="33"/>
        <end position="58"/>
    </location>
</feature>